<reference evidence="2" key="1">
    <citation type="submission" date="2018-02" db="EMBL/GenBank/DDBJ databases">
        <title>Rhizophora mucronata_Transcriptome.</title>
        <authorList>
            <person name="Meera S.P."/>
            <person name="Sreeshan A."/>
            <person name="Augustine A."/>
        </authorList>
    </citation>
    <scope>NUCLEOTIDE SEQUENCE</scope>
    <source>
        <tissue evidence="2">Leaf</tissue>
    </source>
</reference>
<evidence type="ECO:0000313" key="2">
    <source>
        <dbReference type="EMBL" id="MBX71247.1"/>
    </source>
</evidence>
<evidence type="ECO:0000256" key="1">
    <source>
        <dbReference type="SAM" id="MobiDB-lite"/>
    </source>
</evidence>
<organism evidence="2">
    <name type="scientific">Rhizophora mucronata</name>
    <name type="common">Asiatic mangrove</name>
    <dbReference type="NCBI Taxonomy" id="61149"/>
    <lineage>
        <taxon>Eukaryota</taxon>
        <taxon>Viridiplantae</taxon>
        <taxon>Streptophyta</taxon>
        <taxon>Embryophyta</taxon>
        <taxon>Tracheophyta</taxon>
        <taxon>Spermatophyta</taxon>
        <taxon>Magnoliopsida</taxon>
        <taxon>eudicotyledons</taxon>
        <taxon>Gunneridae</taxon>
        <taxon>Pentapetalae</taxon>
        <taxon>rosids</taxon>
        <taxon>fabids</taxon>
        <taxon>Malpighiales</taxon>
        <taxon>Rhizophoraceae</taxon>
        <taxon>Rhizophora</taxon>
    </lineage>
</organism>
<dbReference type="AlphaFoldDB" id="A0A2P2QWB7"/>
<sequence>MISQPREKNISPQTKHRKRNGKRISEAKSTSLCNSVSLFLAFWLSRVVVF</sequence>
<proteinExistence type="predicted"/>
<protein>
    <submittedName>
        <fullName evidence="2">Uncharacterized protein</fullName>
    </submittedName>
</protein>
<dbReference type="EMBL" id="GGEC01090763">
    <property type="protein sequence ID" value="MBX71247.1"/>
    <property type="molecule type" value="Transcribed_RNA"/>
</dbReference>
<name>A0A2P2QWB7_RHIMU</name>
<feature type="region of interest" description="Disordered" evidence="1">
    <location>
        <begin position="1"/>
        <end position="26"/>
    </location>
</feature>
<accession>A0A2P2QWB7</accession>